<dbReference type="OrthoDB" id="498125at2759"/>
<dbReference type="InterPro" id="IPR036291">
    <property type="entry name" value="NAD(P)-bd_dom_sf"/>
</dbReference>
<evidence type="ECO:0000256" key="4">
    <source>
        <dbReference type="RuleBase" id="RU000363"/>
    </source>
</evidence>
<dbReference type="PANTHER" id="PTHR43669:SF3">
    <property type="entry name" value="ALCOHOL DEHYDROGENASE, PUTATIVE (AFU_ORTHOLOGUE AFUA_3G03445)-RELATED"/>
    <property type="match status" value="1"/>
</dbReference>
<dbReference type="PRINTS" id="PR00080">
    <property type="entry name" value="SDRFAMILY"/>
</dbReference>
<keyword evidence="2" id="KW-0521">NADP</keyword>
<dbReference type="FunFam" id="3.40.50.720:FF:000084">
    <property type="entry name" value="Short-chain dehydrogenase reductase"/>
    <property type="match status" value="1"/>
</dbReference>
<dbReference type="SUPFAM" id="SSF51735">
    <property type="entry name" value="NAD(P)-binding Rossmann-fold domains"/>
    <property type="match status" value="1"/>
</dbReference>
<dbReference type="PANTHER" id="PTHR43669">
    <property type="entry name" value="5-KETO-D-GLUCONATE 5-REDUCTASE"/>
    <property type="match status" value="1"/>
</dbReference>
<gene>
    <name evidence="5" type="ORF">CC85DRAFT_283957</name>
</gene>
<evidence type="ECO:0000313" key="6">
    <source>
        <dbReference type="Proteomes" id="UP000053611"/>
    </source>
</evidence>
<evidence type="ECO:0000313" key="5">
    <source>
        <dbReference type="EMBL" id="KLT44169.1"/>
    </source>
</evidence>
<organism evidence="5 6">
    <name type="scientific">Cutaneotrichosporon oleaginosum</name>
    <dbReference type="NCBI Taxonomy" id="879819"/>
    <lineage>
        <taxon>Eukaryota</taxon>
        <taxon>Fungi</taxon>
        <taxon>Dikarya</taxon>
        <taxon>Basidiomycota</taxon>
        <taxon>Agaricomycotina</taxon>
        <taxon>Tremellomycetes</taxon>
        <taxon>Trichosporonales</taxon>
        <taxon>Trichosporonaceae</taxon>
        <taxon>Cutaneotrichosporon</taxon>
    </lineage>
</organism>
<name>A0A0J1B8Q7_9TREE</name>
<evidence type="ECO:0000256" key="3">
    <source>
        <dbReference type="ARBA" id="ARBA00023002"/>
    </source>
</evidence>
<sequence length="261" mass="26936">MTVNSRVAIITGASQGIGAAIARRLAKDGLDLALADLEGAQPALAKLVAELNAGGGKAIAVTCDVRSKEDVDALVEKAAAELGRVDVMIANAGIAPVGPFLDVSVETMDNLHAVNVRGVFLCYQAAARQMIKQGGGGKLIAACSTAGWQGYPGFSMYSATKFAVRSLNQSAAKELGRHNITCNVYCPSPVDTQMWTDIDKTLSAQLGGQQGAITEARLKVTPMGRLVQATDVANLVSFLVGPDSNFISGESIVVSGADSVA</sequence>
<dbReference type="Gene3D" id="3.40.50.720">
    <property type="entry name" value="NAD(P)-binding Rossmann-like Domain"/>
    <property type="match status" value="1"/>
</dbReference>
<dbReference type="Pfam" id="PF00106">
    <property type="entry name" value="adh_short"/>
    <property type="match status" value="1"/>
</dbReference>
<keyword evidence="6" id="KW-1185">Reference proteome</keyword>
<evidence type="ECO:0000256" key="1">
    <source>
        <dbReference type="ARBA" id="ARBA00006484"/>
    </source>
</evidence>
<dbReference type="EMBL" id="KQ087189">
    <property type="protein sequence ID" value="KLT44169.1"/>
    <property type="molecule type" value="Genomic_DNA"/>
</dbReference>
<protein>
    <submittedName>
        <fullName evidence="5">Acetoin reductase family protein</fullName>
    </submittedName>
</protein>
<keyword evidence="3" id="KW-0560">Oxidoreductase</keyword>
<proteinExistence type="inferred from homology"/>
<dbReference type="PROSITE" id="PS00061">
    <property type="entry name" value="ADH_SHORT"/>
    <property type="match status" value="1"/>
</dbReference>
<reference evidence="5 6" key="1">
    <citation type="submission" date="2015-03" db="EMBL/GenBank/DDBJ databases">
        <title>Genomics and transcriptomics of the oil-accumulating basidiomycete yeast T. oleaginosus allow insights into substrate utilization and the diverse evolutionary trajectories of mating systems in fungi.</title>
        <authorList>
            <consortium name="DOE Joint Genome Institute"/>
            <person name="Kourist R."/>
            <person name="Kracht O."/>
            <person name="Bracharz F."/>
            <person name="Lipzen A."/>
            <person name="Nolan M."/>
            <person name="Ohm R."/>
            <person name="Grigoriev I."/>
            <person name="Sun S."/>
            <person name="Heitman J."/>
            <person name="Bruck T."/>
            <person name="Nowrousian M."/>
        </authorList>
    </citation>
    <scope>NUCLEOTIDE SEQUENCE [LARGE SCALE GENOMIC DNA]</scope>
    <source>
        <strain evidence="5 6">IBC0246</strain>
    </source>
</reference>
<dbReference type="Proteomes" id="UP000053611">
    <property type="component" value="Unassembled WGS sequence"/>
</dbReference>
<accession>A0A0J1B8Q7</accession>
<dbReference type="STRING" id="879819.A0A0J1B8Q7"/>
<evidence type="ECO:0000256" key="2">
    <source>
        <dbReference type="ARBA" id="ARBA00022857"/>
    </source>
</evidence>
<dbReference type="InterPro" id="IPR020904">
    <property type="entry name" value="Sc_DH/Rdtase_CS"/>
</dbReference>
<dbReference type="GO" id="GO:0016491">
    <property type="term" value="F:oxidoreductase activity"/>
    <property type="evidence" value="ECO:0007669"/>
    <property type="project" value="UniProtKB-KW"/>
</dbReference>
<dbReference type="InterPro" id="IPR002347">
    <property type="entry name" value="SDR_fam"/>
</dbReference>
<dbReference type="AlphaFoldDB" id="A0A0J1B8Q7"/>
<dbReference type="PRINTS" id="PR00081">
    <property type="entry name" value="GDHRDH"/>
</dbReference>
<comment type="similarity">
    <text evidence="1 4">Belongs to the short-chain dehydrogenases/reductases (SDR) family.</text>
</comment>